<evidence type="ECO:0000256" key="1">
    <source>
        <dbReference type="SAM" id="Phobius"/>
    </source>
</evidence>
<dbReference type="RefSeq" id="WP_257719436.1">
    <property type="nucleotide sequence ID" value="NZ_JANJOU010000042.1"/>
</dbReference>
<dbReference type="PANTHER" id="PTHR48090">
    <property type="entry name" value="UNDECAPRENYL-PHOSPHATE 4-DEOXY-4-FORMAMIDO-L-ARABINOSE TRANSFERASE-RELATED"/>
    <property type="match status" value="1"/>
</dbReference>
<feature type="transmembrane region" description="Helical" evidence="1">
    <location>
        <begin position="265"/>
        <end position="288"/>
    </location>
</feature>
<gene>
    <name evidence="3" type="ORF">NRP21_27435</name>
</gene>
<dbReference type="InterPro" id="IPR029044">
    <property type="entry name" value="Nucleotide-diphossugar_trans"/>
</dbReference>
<feature type="domain" description="Glycosyltransferase 2-like" evidence="2">
    <location>
        <begin position="5"/>
        <end position="167"/>
    </location>
</feature>
<evidence type="ECO:0000313" key="3">
    <source>
        <dbReference type="EMBL" id="MCR0985790.1"/>
    </source>
</evidence>
<dbReference type="Pfam" id="PF00535">
    <property type="entry name" value="Glycos_transf_2"/>
    <property type="match status" value="1"/>
</dbReference>
<keyword evidence="1" id="KW-1133">Transmembrane helix</keyword>
<comment type="caution">
    <text evidence="3">The sequence shown here is derived from an EMBL/GenBank/DDBJ whole genome shotgun (WGS) entry which is preliminary data.</text>
</comment>
<keyword evidence="3" id="KW-0328">Glycosyltransferase</keyword>
<dbReference type="Proteomes" id="UP001524642">
    <property type="component" value="Unassembled WGS sequence"/>
</dbReference>
<dbReference type="EC" id="2.4.-.-" evidence="3"/>
<keyword evidence="3" id="KW-0808">Transferase</keyword>
<protein>
    <submittedName>
        <fullName evidence="3">Glycosyltransferase</fullName>
        <ecNumber evidence="3">2.4.-.-</ecNumber>
    </submittedName>
</protein>
<reference evidence="3 4" key="1">
    <citation type="submission" date="2022-06" db="EMBL/GenBank/DDBJ databases">
        <title>Roseomonas CN29.</title>
        <authorList>
            <person name="Cheng Y."/>
            <person name="He X."/>
        </authorList>
    </citation>
    <scope>NUCLEOTIDE SEQUENCE [LARGE SCALE GENOMIC DNA]</scope>
    <source>
        <strain evidence="3 4">CN29</strain>
    </source>
</reference>
<proteinExistence type="predicted"/>
<dbReference type="InterPro" id="IPR001173">
    <property type="entry name" value="Glyco_trans_2-like"/>
</dbReference>
<keyword evidence="4" id="KW-1185">Reference proteome</keyword>
<evidence type="ECO:0000313" key="4">
    <source>
        <dbReference type="Proteomes" id="UP001524642"/>
    </source>
</evidence>
<keyword evidence="1" id="KW-0472">Membrane</keyword>
<organism evidence="3 4">
    <name type="scientific">Roseomonas populi</name>
    <dbReference type="NCBI Taxonomy" id="3121582"/>
    <lineage>
        <taxon>Bacteria</taxon>
        <taxon>Pseudomonadati</taxon>
        <taxon>Pseudomonadota</taxon>
        <taxon>Alphaproteobacteria</taxon>
        <taxon>Acetobacterales</taxon>
        <taxon>Roseomonadaceae</taxon>
        <taxon>Roseomonas</taxon>
    </lineage>
</organism>
<feature type="transmembrane region" description="Helical" evidence="1">
    <location>
        <begin position="230"/>
        <end position="253"/>
    </location>
</feature>
<dbReference type="InterPro" id="IPR050256">
    <property type="entry name" value="Glycosyltransferase_2"/>
</dbReference>
<dbReference type="SUPFAM" id="SSF53448">
    <property type="entry name" value="Nucleotide-diphospho-sugar transferases"/>
    <property type="match status" value="1"/>
</dbReference>
<dbReference type="Gene3D" id="3.90.550.10">
    <property type="entry name" value="Spore Coat Polysaccharide Biosynthesis Protein SpsA, Chain A"/>
    <property type="match status" value="1"/>
</dbReference>
<evidence type="ECO:0000259" key="2">
    <source>
        <dbReference type="Pfam" id="PF00535"/>
    </source>
</evidence>
<name>A0ABT1XCG4_9PROT</name>
<dbReference type="EMBL" id="JANJOU010000042">
    <property type="protein sequence ID" value="MCR0985790.1"/>
    <property type="molecule type" value="Genomic_DNA"/>
</dbReference>
<dbReference type="GO" id="GO:0016757">
    <property type="term" value="F:glycosyltransferase activity"/>
    <property type="evidence" value="ECO:0007669"/>
    <property type="project" value="UniProtKB-KW"/>
</dbReference>
<accession>A0ABT1XCG4</accession>
<dbReference type="PANTHER" id="PTHR48090:SF8">
    <property type="entry name" value="GLYCOSYLTRANSFERASE CSBB-RELATED"/>
    <property type="match status" value="1"/>
</dbReference>
<keyword evidence="1" id="KW-0812">Transmembrane</keyword>
<sequence>MIDCSLIVPIYRNEENLPDLLEALSAMAARVPGFEAVLVVDASPDNCEALLRAALPNLGFPAQLLALSRNFGAFAAIREGLTAARGRYFAVMAADLQEPPELAERFFATLRADEADLCLGVRASRQDPGLSRFLSQTYWRLYKRFVIREVPAGGVDIFGCNEAVRTALLALDERSGSLIGQLFWVGFRRLEIPYDRRARTKGTSAWVFAKRVRYFVDSVFAFSDLPITMLVGIGAVGGGLSVVGAVVVLLAWLFRDIPVEGYVPIMIAVLFFGFMSLLSLGIIGIYVWRISENVRGRPNAIVARHAANDATPGHIAGTTGGNRT</sequence>